<protein>
    <submittedName>
        <fullName evidence="1">Nuclear intron maturase 3, mitochondrial</fullName>
    </submittedName>
</protein>
<gene>
    <name evidence="1" type="ORF">Sango_2027000</name>
</gene>
<proteinExistence type="predicted"/>
<organism evidence="1 2">
    <name type="scientific">Sesamum angolense</name>
    <dbReference type="NCBI Taxonomy" id="2727404"/>
    <lineage>
        <taxon>Eukaryota</taxon>
        <taxon>Viridiplantae</taxon>
        <taxon>Streptophyta</taxon>
        <taxon>Embryophyta</taxon>
        <taxon>Tracheophyta</taxon>
        <taxon>Spermatophyta</taxon>
        <taxon>Magnoliopsida</taxon>
        <taxon>eudicotyledons</taxon>
        <taxon>Gunneridae</taxon>
        <taxon>Pentapetalae</taxon>
        <taxon>asterids</taxon>
        <taxon>lamiids</taxon>
        <taxon>Lamiales</taxon>
        <taxon>Pedaliaceae</taxon>
        <taxon>Sesamum</taxon>
    </lineage>
</organism>
<name>A0AAE2BP15_9LAMI</name>
<reference evidence="1" key="1">
    <citation type="submission" date="2020-06" db="EMBL/GenBank/DDBJ databases">
        <authorList>
            <person name="Li T."/>
            <person name="Hu X."/>
            <person name="Zhang T."/>
            <person name="Song X."/>
            <person name="Zhang H."/>
            <person name="Dai N."/>
            <person name="Sheng W."/>
            <person name="Hou X."/>
            <person name="Wei L."/>
        </authorList>
    </citation>
    <scope>NUCLEOTIDE SEQUENCE</scope>
    <source>
        <strain evidence="1">K16</strain>
        <tissue evidence="1">Leaf</tissue>
    </source>
</reference>
<comment type="caution">
    <text evidence="1">The sequence shown here is derived from an EMBL/GenBank/DDBJ whole genome shotgun (WGS) entry which is preliminary data.</text>
</comment>
<accession>A0AAE2BP15</accession>
<evidence type="ECO:0000313" key="2">
    <source>
        <dbReference type="Proteomes" id="UP001289374"/>
    </source>
</evidence>
<dbReference type="Proteomes" id="UP001289374">
    <property type="component" value="Unassembled WGS sequence"/>
</dbReference>
<dbReference type="PANTHER" id="PTHR33642:SF4">
    <property type="entry name" value="COX1_OXI3 INTRON 1 PROTEIN-RELATED"/>
    <property type="match status" value="1"/>
</dbReference>
<dbReference type="GO" id="GO:0090615">
    <property type="term" value="P:mitochondrial mRNA processing"/>
    <property type="evidence" value="ECO:0007669"/>
    <property type="project" value="TreeGrafter"/>
</dbReference>
<dbReference type="EMBL" id="JACGWL010000011">
    <property type="protein sequence ID" value="KAK4392492.1"/>
    <property type="molecule type" value="Genomic_DNA"/>
</dbReference>
<sequence length="280" mass="31229">MLLSLLRKPKSATISAVNIRLSGRTSPLFSTLGHQPLLSSAEVQPLTKSALQSLVLSHYHHGKFRSLLQNVVASPSLLLTACHNLRKHAPDSLPPPLTLDWVSAQFFSLQELSFQLSESSLDVESCCVSVFPEARRGTPLVLPNLKLKVVLEAIRIVLEVIYDDRFATFSYGGRANMGRHTAVRYLKNSVENPREKIEDSELLDFIRRLFECQVVAINLGGVCLGRGLPQEYALSSILINVYLNGFDKEVQDLRLKMNKENPDFKENELVPGESSSVNFL</sequence>
<evidence type="ECO:0000313" key="1">
    <source>
        <dbReference type="EMBL" id="KAK4392492.1"/>
    </source>
</evidence>
<dbReference type="GO" id="GO:0006315">
    <property type="term" value="P:homing of group II introns"/>
    <property type="evidence" value="ECO:0007669"/>
    <property type="project" value="TreeGrafter"/>
</dbReference>
<dbReference type="AlphaFoldDB" id="A0AAE2BP15"/>
<dbReference type="GO" id="GO:0005739">
    <property type="term" value="C:mitochondrion"/>
    <property type="evidence" value="ECO:0007669"/>
    <property type="project" value="TreeGrafter"/>
</dbReference>
<dbReference type="GO" id="GO:0003964">
    <property type="term" value="F:RNA-directed DNA polymerase activity"/>
    <property type="evidence" value="ECO:0007669"/>
    <property type="project" value="TreeGrafter"/>
</dbReference>
<dbReference type="PANTHER" id="PTHR33642">
    <property type="entry name" value="COX1/OXI3 INTRON 1 PROTEIN-RELATED"/>
    <property type="match status" value="1"/>
</dbReference>
<reference evidence="1" key="2">
    <citation type="journal article" date="2024" name="Plant">
        <title>Genomic evolution and insights into agronomic trait innovations of Sesamum species.</title>
        <authorList>
            <person name="Miao H."/>
            <person name="Wang L."/>
            <person name="Qu L."/>
            <person name="Liu H."/>
            <person name="Sun Y."/>
            <person name="Le M."/>
            <person name="Wang Q."/>
            <person name="Wei S."/>
            <person name="Zheng Y."/>
            <person name="Lin W."/>
            <person name="Duan Y."/>
            <person name="Cao H."/>
            <person name="Xiong S."/>
            <person name="Wang X."/>
            <person name="Wei L."/>
            <person name="Li C."/>
            <person name="Ma Q."/>
            <person name="Ju M."/>
            <person name="Zhao R."/>
            <person name="Li G."/>
            <person name="Mu C."/>
            <person name="Tian Q."/>
            <person name="Mei H."/>
            <person name="Zhang T."/>
            <person name="Gao T."/>
            <person name="Zhang H."/>
        </authorList>
    </citation>
    <scope>NUCLEOTIDE SEQUENCE</scope>
    <source>
        <strain evidence="1">K16</strain>
    </source>
</reference>
<keyword evidence="2" id="KW-1185">Reference proteome</keyword>